<dbReference type="EMBL" id="RBRY01000070">
    <property type="protein sequence ID" value="RMR58407.1"/>
    <property type="molecule type" value="Genomic_DNA"/>
</dbReference>
<feature type="transmembrane region" description="Helical" evidence="1">
    <location>
        <begin position="225"/>
        <end position="248"/>
    </location>
</feature>
<evidence type="ECO:0000256" key="1">
    <source>
        <dbReference type="SAM" id="Phobius"/>
    </source>
</evidence>
<name>A0A3M4W3F2_PSECI</name>
<reference evidence="2 3" key="1">
    <citation type="submission" date="2018-08" db="EMBL/GenBank/DDBJ databases">
        <title>Recombination of ecologically and evolutionarily significant loci maintains genetic cohesion in the Pseudomonas syringae species complex.</title>
        <authorList>
            <person name="Dillon M."/>
            <person name="Thakur S."/>
            <person name="Almeida R.N.D."/>
            <person name="Weir B.S."/>
            <person name="Guttman D.S."/>
        </authorList>
    </citation>
    <scope>NUCLEOTIDE SEQUENCE [LARGE SCALE GENOMIC DNA]</scope>
    <source>
        <strain evidence="2 3">ICMP 6917</strain>
    </source>
</reference>
<comment type="caution">
    <text evidence="2">The sequence shown here is derived from an EMBL/GenBank/DDBJ whole genome shotgun (WGS) entry which is preliminary data.</text>
</comment>
<proteinExistence type="predicted"/>
<keyword evidence="1" id="KW-1133">Transmembrane helix</keyword>
<accession>A0A3M4W3F2</accession>
<sequence>MRYGFSPGLKEALDQEANALLNGIGDFTNLATRAGELNAALNHQGFADAAWMKKLKQPVQDTFKALRELASGAGKTIAENMLLAWVPVDSRLALGKGQNLGALIRNFMIGQILANTPEMIRINEQIASRLKQWKREWWLLTKQIDDTRFNWLYPHHPRERRNLARLLQSQLEALRLHELKIPSLLDFQNNQYAQLLQDEIRAFFKSGLDVAKDWHTRAKAWSERLGGFGAGITWGVILLNFINTAFLYEDLTRDGDFSGKDIVKVGYSLGYSFNLLMAVFVEAPWAVIKNATPVLIDGKSIGILDRSSAYWKAQGNNAWGDAIRGFRSTVVALGAFAVAAAMLEIWDIWDDHKNARTSEEKTALVVKGFAVLAMGAGGVTQLIAGLTLSRAAVFFVMSTWVTIGILIAGFVYLIASMVLNYFKQDSVGWWLRKSCWSRSPEHRHTDTQEGKLEEKRALLEIQLSPQILIKSTVEYRQKYIGKVGYVDIPIQNGAWIQIRLPEVLRGQCVQLNVISSTRPFGVLPTVEADTPIADAFEKRGKFAPLKEFGRLGSERPPYKSPDLYFPIFPAGEDVIWQTWVPLREEATYIELKIWYPNEVSASEQKAQSYLYQIELSQEGSMVVDGSTLTQLEVSKKSRANALALALPE</sequence>
<feature type="transmembrane region" description="Helical" evidence="1">
    <location>
        <begin position="330"/>
        <end position="349"/>
    </location>
</feature>
<keyword evidence="1" id="KW-0472">Membrane</keyword>
<organism evidence="2 3">
    <name type="scientific">Pseudomonas cichorii</name>
    <dbReference type="NCBI Taxonomy" id="36746"/>
    <lineage>
        <taxon>Bacteria</taxon>
        <taxon>Pseudomonadati</taxon>
        <taxon>Pseudomonadota</taxon>
        <taxon>Gammaproteobacteria</taxon>
        <taxon>Pseudomonadales</taxon>
        <taxon>Pseudomonadaceae</taxon>
        <taxon>Pseudomonas</taxon>
    </lineage>
</organism>
<evidence type="ECO:0000313" key="2">
    <source>
        <dbReference type="EMBL" id="RMR58407.1"/>
    </source>
</evidence>
<evidence type="ECO:0000313" key="3">
    <source>
        <dbReference type="Proteomes" id="UP000278332"/>
    </source>
</evidence>
<feature type="transmembrane region" description="Helical" evidence="1">
    <location>
        <begin position="400"/>
        <end position="422"/>
    </location>
</feature>
<keyword evidence="1" id="KW-0812">Transmembrane</keyword>
<feature type="transmembrane region" description="Helical" evidence="1">
    <location>
        <begin position="369"/>
        <end position="388"/>
    </location>
</feature>
<protein>
    <submittedName>
        <fullName evidence="2">Putative Membrane protein</fullName>
    </submittedName>
</protein>
<dbReference type="AlphaFoldDB" id="A0A3M4W3F2"/>
<dbReference type="Proteomes" id="UP000278332">
    <property type="component" value="Unassembled WGS sequence"/>
</dbReference>
<feature type="transmembrane region" description="Helical" evidence="1">
    <location>
        <begin position="268"/>
        <end position="288"/>
    </location>
</feature>
<gene>
    <name evidence="2" type="ORF">ALP84_00363</name>
</gene>